<organism evidence="1 2">
    <name type="scientific">Hyella patelloides LEGE 07179</name>
    <dbReference type="NCBI Taxonomy" id="945734"/>
    <lineage>
        <taxon>Bacteria</taxon>
        <taxon>Bacillati</taxon>
        <taxon>Cyanobacteriota</taxon>
        <taxon>Cyanophyceae</taxon>
        <taxon>Pleurocapsales</taxon>
        <taxon>Hyellaceae</taxon>
        <taxon>Hyella</taxon>
    </lineage>
</organism>
<dbReference type="AlphaFoldDB" id="A0A563VRL2"/>
<keyword evidence="2" id="KW-1185">Reference proteome</keyword>
<sequence>MSLTALQTTEPALTDGKKLQKSNLSFRTKNHLFIHSIKS</sequence>
<dbReference type="Proteomes" id="UP000320055">
    <property type="component" value="Unassembled WGS sequence"/>
</dbReference>
<evidence type="ECO:0000313" key="2">
    <source>
        <dbReference type="Proteomes" id="UP000320055"/>
    </source>
</evidence>
<dbReference type="EMBL" id="CAACVJ010000148">
    <property type="protein sequence ID" value="VEP14010.1"/>
    <property type="molecule type" value="Genomic_DNA"/>
</dbReference>
<evidence type="ECO:0000313" key="1">
    <source>
        <dbReference type="EMBL" id="VEP14010.1"/>
    </source>
</evidence>
<protein>
    <submittedName>
        <fullName evidence="1">Uncharacterized protein</fullName>
    </submittedName>
</protein>
<proteinExistence type="predicted"/>
<gene>
    <name evidence="1" type="ORF">H1P_2310008</name>
</gene>
<accession>A0A563VRL2</accession>
<name>A0A563VRL2_9CYAN</name>
<reference evidence="1 2" key="1">
    <citation type="submission" date="2019-01" db="EMBL/GenBank/DDBJ databases">
        <authorList>
            <person name="Brito A."/>
        </authorList>
    </citation>
    <scope>NUCLEOTIDE SEQUENCE [LARGE SCALE GENOMIC DNA]</scope>
    <source>
        <strain evidence="1">1</strain>
    </source>
</reference>